<dbReference type="InterPro" id="IPR051675">
    <property type="entry name" value="Endo/Exo/Phosphatase_dom_1"/>
</dbReference>
<evidence type="ECO:0000256" key="1">
    <source>
        <dbReference type="SAM" id="Phobius"/>
    </source>
</evidence>
<dbReference type="InterPro" id="IPR010994">
    <property type="entry name" value="RuvA_2-like"/>
</dbReference>
<dbReference type="Pfam" id="PF12836">
    <property type="entry name" value="HHH_3"/>
    <property type="match status" value="1"/>
</dbReference>
<organism evidence="2 3">
    <name type="scientific">Thermomonospora cellulosilytica</name>
    <dbReference type="NCBI Taxonomy" id="1411118"/>
    <lineage>
        <taxon>Bacteria</taxon>
        <taxon>Bacillati</taxon>
        <taxon>Actinomycetota</taxon>
        <taxon>Actinomycetes</taxon>
        <taxon>Streptosporangiales</taxon>
        <taxon>Thermomonosporaceae</taxon>
        <taxon>Thermomonospora</taxon>
    </lineage>
</organism>
<keyword evidence="1" id="KW-0472">Membrane</keyword>
<keyword evidence="1" id="KW-0812">Transmembrane</keyword>
<reference evidence="2 3" key="1">
    <citation type="submission" date="2020-08" db="EMBL/GenBank/DDBJ databases">
        <title>Sequencing the genomes of 1000 actinobacteria strains.</title>
        <authorList>
            <person name="Klenk H.-P."/>
        </authorList>
    </citation>
    <scope>NUCLEOTIDE SEQUENCE [LARGE SCALE GENOMIC DNA]</scope>
    <source>
        <strain evidence="2 3">DSM 45823</strain>
    </source>
</reference>
<comment type="caution">
    <text evidence="2">The sequence shown here is derived from an EMBL/GenBank/DDBJ whole genome shotgun (WGS) entry which is preliminary data.</text>
</comment>
<accession>A0A7W3N3A4</accession>
<feature type="transmembrane region" description="Helical" evidence="1">
    <location>
        <begin position="55"/>
        <end position="73"/>
    </location>
</feature>
<dbReference type="PANTHER" id="PTHR21180:SF32">
    <property type="entry name" value="ENDONUCLEASE_EXONUCLEASE_PHOSPHATASE FAMILY DOMAIN-CONTAINING PROTEIN 1"/>
    <property type="match status" value="1"/>
</dbReference>
<dbReference type="GO" id="GO:0015628">
    <property type="term" value="P:protein secretion by the type II secretion system"/>
    <property type="evidence" value="ECO:0007669"/>
    <property type="project" value="TreeGrafter"/>
</dbReference>
<dbReference type="RefSeq" id="WP_119729601.1">
    <property type="nucleotide sequence ID" value="NZ_JACJII010000001.1"/>
</dbReference>
<dbReference type="SUPFAM" id="SSF47781">
    <property type="entry name" value="RuvA domain 2-like"/>
    <property type="match status" value="1"/>
</dbReference>
<dbReference type="Proteomes" id="UP000539313">
    <property type="component" value="Unassembled WGS sequence"/>
</dbReference>
<evidence type="ECO:0000313" key="3">
    <source>
        <dbReference type="Proteomes" id="UP000539313"/>
    </source>
</evidence>
<feature type="transmembrane region" description="Helical" evidence="1">
    <location>
        <begin position="20"/>
        <end position="43"/>
    </location>
</feature>
<keyword evidence="1" id="KW-1133">Transmembrane helix</keyword>
<protein>
    <recommendedName>
        <fullName evidence="4">Helix-hairpin-helix domain-containing protein</fullName>
    </recommendedName>
</protein>
<proteinExistence type="predicted"/>
<dbReference type="EMBL" id="JACJII010000001">
    <property type="protein sequence ID" value="MBA9006740.1"/>
    <property type="molecule type" value="Genomic_DNA"/>
</dbReference>
<name>A0A7W3N3A4_9ACTN</name>
<evidence type="ECO:0008006" key="4">
    <source>
        <dbReference type="Google" id="ProtNLM"/>
    </source>
</evidence>
<dbReference type="Gene3D" id="1.10.150.320">
    <property type="entry name" value="Photosystem II 12 kDa extrinsic protein"/>
    <property type="match status" value="1"/>
</dbReference>
<evidence type="ECO:0000313" key="2">
    <source>
        <dbReference type="EMBL" id="MBA9006740.1"/>
    </source>
</evidence>
<dbReference type="PANTHER" id="PTHR21180">
    <property type="entry name" value="ENDONUCLEASE/EXONUCLEASE/PHOSPHATASE FAMILY DOMAIN-CONTAINING PROTEIN 1"/>
    <property type="match status" value="1"/>
</dbReference>
<feature type="transmembrane region" description="Helical" evidence="1">
    <location>
        <begin position="85"/>
        <end position="104"/>
    </location>
</feature>
<keyword evidence="3" id="KW-1185">Reference proteome</keyword>
<dbReference type="GO" id="GO:0015627">
    <property type="term" value="C:type II protein secretion system complex"/>
    <property type="evidence" value="ECO:0007669"/>
    <property type="project" value="TreeGrafter"/>
</dbReference>
<dbReference type="AlphaFoldDB" id="A0A7W3N3A4"/>
<sequence>MTSPAPYEPRVPSDTMSPGRAALSVTWASLPFLSLGWATPFVFAGAAIWRRSGHLMVATVLYLGLFMLQVTLLPAIDTDPGAERLYGACLLTQMIAGCFHAFLVRRRVFDPEGTAGLAGNERAIELVRRRRLMRAKARELAAQDPGLAKELGVGRPDLPRRYDDGGLIDVNHAPVQVLTRLPGVTEEMARRIAEVRAQTGGFMSAEELSTLAGLPPALTADLAEYGIFLP</sequence>
<gene>
    <name evidence="2" type="ORF">HNR21_005622</name>
</gene>